<feature type="compositionally biased region" description="Basic and acidic residues" evidence="1">
    <location>
        <begin position="27"/>
        <end position="41"/>
    </location>
</feature>
<feature type="compositionally biased region" description="Acidic residues" evidence="1">
    <location>
        <begin position="15"/>
        <end position="26"/>
    </location>
</feature>
<dbReference type="EMBL" id="BQNB010011981">
    <property type="protein sequence ID" value="GJS97655.1"/>
    <property type="molecule type" value="Genomic_DNA"/>
</dbReference>
<feature type="region of interest" description="Disordered" evidence="1">
    <location>
        <begin position="1"/>
        <end position="88"/>
    </location>
</feature>
<comment type="caution">
    <text evidence="2">The sequence shown here is derived from an EMBL/GenBank/DDBJ whole genome shotgun (WGS) entry which is preliminary data.</text>
</comment>
<dbReference type="Proteomes" id="UP001151760">
    <property type="component" value="Unassembled WGS sequence"/>
</dbReference>
<gene>
    <name evidence="2" type="ORF">Tco_0804623</name>
</gene>
<organism evidence="2 3">
    <name type="scientific">Tanacetum coccineum</name>
    <dbReference type="NCBI Taxonomy" id="301880"/>
    <lineage>
        <taxon>Eukaryota</taxon>
        <taxon>Viridiplantae</taxon>
        <taxon>Streptophyta</taxon>
        <taxon>Embryophyta</taxon>
        <taxon>Tracheophyta</taxon>
        <taxon>Spermatophyta</taxon>
        <taxon>Magnoliopsida</taxon>
        <taxon>eudicotyledons</taxon>
        <taxon>Gunneridae</taxon>
        <taxon>Pentapetalae</taxon>
        <taxon>asterids</taxon>
        <taxon>campanulids</taxon>
        <taxon>Asterales</taxon>
        <taxon>Asteraceae</taxon>
        <taxon>Asteroideae</taxon>
        <taxon>Anthemideae</taxon>
        <taxon>Anthemidinae</taxon>
        <taxon>Tanacetum</taxon>
    </lineage>
</organism>
<feature type="region of interest" description="Disordered" evidence="1">
    <location>
        <begin position="234"/>
        <end position="295"/>
    </location>
</feature>
<protein>
    <submittedName>
        <fullName evidence="2">Uncharacterized protein</fullName>
    </submittedName>
</protein>
<evidence type="ECO:0000313" key="2">
    <source>
        <dbReference type="EMBL" id="GJS97655.1"/>
    </source>
</evidence>
<evidence type="ECO:0000256" key="1">
    <source>
        <dbReference type="SAM" id="MobiDB-lite"/>
    </source>
</evidence>
<feature type="compositionally biased region" description="Polar residues" evidence="1">
    <location>
        <begin position="272"/>
        <end position="292"/>
    </location>
</feature>
<accession>A0ABQ5A5Q4</accession>
<name>A0ABQ5A5Q4_9ASTR</name>
<reference evidence="2" key="1">
    <citation type="journal article" date="2022" name="Int. J. Mol. Sci.">
        <title>Draft Genome of Tanacetum Coccineum: Genomic Comparison of Closely Related Tanacetum-Family Plants.</title>
        <authorList>
            <person name="Yamashiro T."/>
            <person name="Shiraishi A."/>
            <person name="Nakayama K."/>
            <person name="Satake H."/>
        </authorList>
    </citation>
    <scope>NUCLEOTIDE SEQUENCE</scope>
</reference>
<proteinExistence type="predicted"/>
<feature type="compositionally biased region" description="Low complexity" evidence="1">
    <location>
        <begin position="79"/>
        <end position="88"/>
    </location>
</feature>
<feature type="compositionally biased region" description="Basic and acidic residues" evidence="1">
    <location>
        <begin position="238"/>
        <end position="264"/>
    </location>
</feature>
<reference evidence="2" key="2">
    <citation type="submission" date="2022-01" db="EMBL/GenBank/DDBJ databases">
        <authorList>
            <person name="Yamashiro T."/>
            <person name="Shiraishi A."/>
            <person name="Satake H."/>
            <person name="Nakayama K."/>
        </authorList>
    </citation>
    <scope>NUCLEOTIDE SEQUENCE</scope>
</reference>
<evidence type="ECO:0000313" key="3">
    <source>
        <dbReference type="Proteomes" id="UP001151760"/>
    </source>
</evidence>
<sequence length="325" mass="36922">MKVEVTAAEQPVNVNEEEEESAEDDYELKRREKGKHVEESRSTPSPTIIRSPRIYSTLISSDTEKRQELTINAPPPSSSTPSSSSSKISATNSLLSLLKPKTGLFKRYKSFFDELQGTCEIMQESLPKMVDDRIKEFTKKQVPLYVAQGLIMEREKSQADVAKMIANAIQQECESHILHVHPTQATPTSTQEQQHQLYLTMRYNPQLQSDDLSIWLALKYKFERLYVATTPCRPSVIRPRDQDDPHDDAHLEGDNSAKRQKTSEHGTFIFEESSSGQDYESKPGPSTSGNQEQSDDFNFWLNSYVTDDDVLPNEKVSQELVDEIS</sequence>
<keyword evidence="3" id="KW-1185">Reference proteome</keyword>